<organism evidence="2 3">
    <name type="scientific">Rhizoctonia solani</name>
    <dbReference type="NCBI Taxonomy" id="456999"/>
    <lineage>
        <taxon>Eukaryota</taxon>
        <taxon>Fungi</taxon>
        <taxon>Dikarya</taxon>
        <taxon>Basidiomycota</taxon>
        <taxon>Agaricomycotina</taxon>
        <taxon>Agaricomycetes</taxon>
        <taxon>Cantharellales</taxon>
        <taxon>Ceratobasidiaceae</taxon>
        <taxon>Rhizoctonia</taxon>
    </lineage>
</organism>
<accession>A0A8H3I1L2</accession>
<feature type="region of interest" description="Disordered" evidence="1">
    <location>
        <begin position="92"/>
        <end position="111"/>
    </location>
</feature>
<dbReference type="AlphaFoldDB" id="A0A8H3I1L2"/>
<sequence length="271" mass="28687">MPRNGGATFQLKICAVSKPFGIRSTPLSMVRFASLVLGSLAAFAPLSFASPLVTHELVERQNAKILVNVRIEGSSSTLFEGTVSTQGRDVTTASGGTHRCDGTNNGQNPVPGPTCTSALADVSTMAGFWTWDGTWDSNLEDFFVTRIAGTSQTSSQFWGLLLNWQFTPVGGCQQQIAAGDTVLWAFDAYSKTFFLKLDGPTTAKVGVPIQVRVTDGPTDISISGATIAGYPSSSDNNGYLTVTFTSVGKKKLKAQRADSLRSNALTVTVTA</sequence>
<dbReference type="Proteomes" id="UP000663827">
    <property type="component" value="Unassembled WGS sequence"/>
</dbReference>
<comment type="caution">
    <text evidence="2">The sequence shown here is derived from an EMBL/GenBank/DDBJ whole genome shotgun (WGS) entry which is preliminary data.</text>
</comment>
<name>A0A8H3I1L2_9AGAM</name>
<evidence type="ECO:0000256" key="1">
    <source>
        <dbReference type="SAM" id="MobiDB-lite"/>
    </source>
</evidence>
<dbReference type="EMBL" id="CAJNJQ010005202">
    <property type="protein sequence ID" value="CAE7217037.1"/>
    <property type="molecule type" value="Genomic_DNA"/>
</dbReference>
<gene>
    <name evidence="2" type="ORF">RDB_LOCUS161359</name>
</gene>
<proteinExistence type="predicted"/>
<protein>
    <submittedName>
        <fullName evidence="2">Uncharacterized protein</fullName>
    </submittedName>
</protein>
<evidence type="ECO:0000313" key="3">
    <source>
        <dbReference type="Proteomes" id="UP000663827"/>
    </source>
</evidence>
<evidence type="ECO:0000313" key="2">
    <source>
        <dbReference type="EMBL" id="CAE7217037.1"/>
    </source>
</evidence>
<reference evidence="2" key="1">
    <citation type="submission" date="2021-01" db="EMBL/GenBank/DDBJ databases">
        <authorList>
            <person name="Kaushik A."/>
        </authorList>
    </citation>
    <scope>NUCLEOTIDE SEQUENCE</scope>
    <source>
        <strain evidence="2">AG5</strain>
    </source>
</reference>